<keyword evidence="10" id="KW-0030">Aminoacyl-tRNA synthetase</keyword>
<evidence type="ECO:0000256" key="8">
    <source>
        <dbReference type="ARBA" id="ARBA00022840"/>
    </source>
</evidence>
<dbReference type="InterPro" id="IPR004365">
    <property type="entry name" value="NA-bd_OB_tRNA"/>
</dbReference>
<sequence>MLRILTRSFVNLIRKDCLATDYKQSRQFSVSRLSFQNESKEPSKSKRKQKNKNEDEVKEFIHPREEYFNHRSNAIKQLIESGDDPYSQDFKITMTLPEFINKFSHQVNNNEILENQVHSIIGRIISVRSASSKLFFFDIYAEGKKIQVKSQANHYEDVELFKKDNDKIRRGDIVGIVGVPTRTKTGEFSILPRKISLLNPCLHILPNPNIGPINKDIRFNRRCLDLVFNNDARSKIITRSKIISSVREYLDKLGFLEIDTPMMSANPSGANAKPFVTKHNEFNMDLFMRVSPELYHKMCVVGGIDRVYEIGKQFRNEGIDKTHNPEFTTCEFYMAYADYNDLMSITENMLSEMVKKITGSYKIQYNPDGPESESIEIDFTPPFKKIPLIKTLEDKLNVKLPSANELNTIESNKFLDDLCIKHNVKCQSPRTTARLLDKLVGKFIENSCINPTFIIDHPEIMSPLAKGHRFEKGLTERFELFIMKNEICNAYTELNNPFIQRERFEQQTKEKAAGDKEAQAVDEDFCTALEYSLPPTAGWGLGVDRLTMLLTNSISIKEVILFPMMKPYSIRANKTF</sequence>
<dbReference type="FunFam" id="2.40.50.140:FF:000050">
    <property type="entry name" value="Lysine--tRNA ligase"/>
    <property type="match status" value="1"/>
</dbReference>
<evidence type="ECO:0000256" key="4">
    <source>
        <dbReference type="ARBA" id="ARBA00015745"/>
    </source>
</evidence>
<dbReference type="CDD" id="cd00775">
    <property type="entry name" value="LysRS_core"/>
    <property type="match status" value="1"/>
</dbReference>
<evidence type="ECO:0000256" key="13">
    <source>
        <dbReference type="RuleBase" id="RU003748"/>
    </source>
</evidence>
<dbReference type="SUPFAM" id="SSF50249">
    <property type="entry name" value="Nucleic acid-binding proteins"/>
    <property type="match status" value="1"/>
</dbReference>
<evidence type="ECO:0000256" key="14">
    <source>
        <dbReference type="SAM" id="MobiDB-lite"/>
    </source>
</evidence>
<evidence type="ECO:0000256" key="2">
    <source>
        <dbReference type="ARBA" id="ARBA00008226"/>
    </source>
</evidence>
<comment type="subcellular location">
    <subcellularLocation>
        <location evidence="1">Cytoplasm</location>
    </subcellularLocation>
</comment>
<keyword evidence="6" id="KW-0436">Ligase</keyword>
<dbReference type="PANTHER" id="PTHR42918">
    <property type="entry name" value="LYSYL-TRNA SYNTHETASE"/>
    <property type="match status" value="1"/>
</dbReference>
<dbReference type="GO" id="GO:0005739">
    <property type="term" value="C:mitochondrion"/>
    <property type="evidence" value="ECO:0007669"/>
    <property type="project" value="TreeGrafter"/>
</dbReference>
<evidence type="ECO:0000256" key="12">
    <source>
        <dbReference type="ARBA" id="ARBA00048573"/>
    </source>
</evidence>
<dbReference type="EMBL" id="JACMRX010000003">
    <property type="protein sequence ID" value="KAF7994112.1"/>
    <property type="molecule type" value="Genomic_DNA"/>
</dbReference>
<comment type="similarity">
    <text evidence="2">Belongs to the class-II aminoacyl-tRNA synthetase family.</text>
</comment>
<dbReference type="InterPro" id="IPR018149">
    <property type="entry name" value="Lys-tRNA-synth_II_C"/>
</dbReference>
<keyword evidence="8" id="KW-0067">ATP-binding</keyword>
<dbReference type="GO" id="GO:0000049">
    <property type="term" value="F:tRNA binding"/>
    <property type="evidence" value="ECO:0007669"/>
    <property type="project" value="TreeGrafter"/>
</dbReference>
<gene>
    <name evidence="16" type="ORF">HCN44_011381</name>
</gene>
<evidence type="ECO:0000256" key="5">
    <source>
        <dbReference type="ARBA" id="ARBA00022490"/>
    </source>
</evidence>
<evidence type="ECO:0000313" key="17">
    <source>
        <dbReference type="Proteomes" id="UP000639338"/>
    </source>
</evidence>
<accession>A0A835CSA3</accession>
<dbReference type="OrthoDB" id="21243at2759"/>
<dbReference type="InterPro" id="IPR004364">
    <property type="entry name" value="Aa-tRNA-synt_II"/>
</dbReference>
<comment type="caution">
    <text evidence="16">The sequence shown here is derived from an EMBL/GenBank/DDBJ whole genome shotgun (WGS) entry which is preliminary data.</text>
</comment>
<dbReference type="PROSITE" id="PS50862">
    <property type="entry name" value="AA_TRNA_LIGASE_II"/>
    <property type="match status" value="1"/>
</dbReference>
<dbReference type="InterPro" id="IPR044136">
    <property type="entry name" value="Lys-tRNA-ligase_II_N"/>
</dbReference>
<evidence type="ECO:0000259" key="15">
    <source>
        <dbReference type="PROSITE" id="PS50862"/>
    </source>
</evidence>
<protein>
    <recommendedName>
        <fullName evidence="4 13">Lysine--tRNA ligase</fullName>
        <ecNumber evidence="3 13">6.1.1.6</ecNumber>
    </recommendedName>
    <alternativeName>
        <fullName evidence="11 13">Lysyl-tRNA synthetase</fullName>
    </alternativeName>
</protein>
<reference evidence="16 17" key="1">
    <citation type="submission" date="2020-08" db="EMBL/GenBank/DDBJ databases">
        <title>Aphidius gifuensis genome sequencing and assembly.</title>
        <authorList>
            <person name="Du Z."/>
        </authorList>
    </citation>
    <scope>NUCLEOTIDE SEQUENCE [LARGE SCALE GENOMIC DNA]</scope>
    <source>
        <strain evidence="16">YNYX2018</strain>
        <tissue evidence="16">Adults</tissue>
    </source>
</reference>
<dbReference type="GO" id="GO:0005524">
    <property type="term" value="F:ATP binding"/>
    <property type="evidence" value="ECO:0007669"/>
    <property type="project" value="UniProtKB-KW"/>
</dbReference>
<dbReference type="PRINTS" id="PR00982">
    <property type="entry name" value="TRNASYNTHLYS"/>
</dbReference>
<dbReference type="Pfam" id="PF01336">
    <property type="entry name" value="tRNA_anti-codon"/>
    <property type="match status" value="1"/>
</dbReference>
<evidence type="ECO:0000256" key="6">
    <source>
        <dbReference type="ARBA" id="ARBA00022598"/>
    </source>
</evidence>
<keyword evidence="5" id="KW-0963">Cytoplasm</keyword>
<evidence type="ECO:0000256" key="3">
    <source>
        <dbReference type="ARBA" id="ARBA00013166"/>
    </source>
</evidence>
<organism evidence="16 17">
    <name type="scientific">Aphidius gifuensis</name>
    <name type="common">Parasitoid wasp</name>
    <dbReference type="NCBI Taxonomy" id="684658"/>
    <lineage>
        <taxon>Eukaryota</taxon>
        <taxon>Metazoa</taxon>
        <taxon>Ecdysozoa</taxon>
        <taxon>Arthropoda</taxon>
        <taxon>Hexapoda</taxon>
        <taxon>Insecta</taxon>
        <taxon>Pterygota</taxon>
        <taxon>Neoptera</taxon>
        <taxon>Endopterygota</taxon>
        <taxon>Hymenoptera</taxon>
        <taxon>Apocrita</taxon>
        <taxon>Ichneumonoidea</taxon>
        <taxon>Braconidae</taxon>
        <taxon>Aphidiinae</taxon>
        <taxon>Aphidius</taxon>
    </lineage>
</organism>
<dbReference type="GO" id="GO:0017101">
    <property type="term" value="C:aminoacyl-tRNA synthetase multienzyme complex"/>
    <property type="evidence" value="ECO:0007669"/>
    <property type="project" value="TreeGrafter"/>
</dbReference>
<dbReference type="InterPro" id="IPR012340">
    <property type="entry name" value="NA-bd_OB-fold"/>
</dbReference>
<dbReference type="InterPro" id="IPR006195">
    <property type="entry name" value="aa-tRNA-synth_II"/>
</dbReference>
<evidence type="ECO:0000256" key="11">
    <source>
        <dbReference type="ARBA" id="ARBA00030563"/>
    </source>
</evidence>
<dbReference type="HAMAP" id="MF_00252">
    <property type="entry name" value="Lys_tRNA_synth_class2"/>
    <property type="match status" value="1"/>
</dbReference>
<dbReference type="PIRSF" id="PIRSF039101">
    <property type="entry name" value="LysRS2"/>
    <property type="match status" value="1"/>
</dbReference>
<dbReference type="SUPFAM" id="SSF55681">
    <property type="entry name" value="Class II aaRS and biotin synthetases"/>
    <property type="match status" value="1"/>
</dbReference>
<comment type="catalytic activity">
    <reaction evidence="12 13">
        <text>tRNA(Lys) + L-lysine + ATP = L-lysyl-tRNA(Lys) + AMP + diphosphate</text>
        <dbReference type="Rhea" id="RHEA:20792"/>
        <dbReference type="Rhea" id="RHEA-COMP:9696"/>
        <dbReference type="Rhea" id="RHEA-COMP:9697"/>
        <dbReference type="ChEBI" id="CHEBI:30616"/>
        <dbReference type="ChEBI" id="CHEBI:32551"/>
        <dbReference type="ChEBI" id="CHEBI:33019"/>
        <dbReference type="ChEBI" id="CHEBI:78442"/>
        <dbReference type="ChEBI" id="CHEBI:78529"/>
        <dbReference type="ChEBI" id="CHEBI:456215"/>
        <dbReference type="EC" id="6.1.1.6"/>
    </reaction>
</comment>
<feature type="domain" description="Aminoacyl-transfer RNA synthetases class-II family profile" evidence="15">
    <location>
        <begin position="239"/>
        <end position="567"/>
    </location>
</feature>
<dbReference type="InterPro" id="IPR034762">
    <property type="entry name" value="Lys-tRNA-ligase_II_bac/euk"/>
</dbReference>
<dbReference type="InterPro" id="IPR002313">
    <property type="entry name" value="Lys-tRNA-ligase_II"/>
</dbReference>
<dbReference type="EC" id="6.1.1.6" evidence="3 13"/>
<evidence type="ECO:0000256" key="10">
    <source>
        <dbReference type="ARBA" id="ARBA00023146"/>
    </source>
</evidence>
<dbReference type="GO" id="GO:0004824">
    <property type="term" value="F:lysine-tRNA ligase activity"/>
    <property type="evidence" value="ECO:0007669"/>
    <property type="project" value="UniProtKB-EC"/>
</dbReference>
<dbReference type="GO" id="GO:0006430">
    <property type="term" value="P:lysyl-tRNA aminoacylation"/>
    <property type="evidence" value="ECO:0007669"/>
    <property type="project" value="InterPro"/>
</dbReference>
<dbReference type="AlphaFoldDB" id="A0A835CSA3"/>
<dbReference type="Proteomes" id="UP000639338">
    <property type="component" value="Unassembled WGS sequence"/>
</dbReference>
<dbReference type="NCBIfam" id="TIGR00499">
    <property type="entry name" value="lysS_bact"/>
    <property type="match status" value="1"/>
</dbReference>
<evidence type="ECO:0000313" key="16">
    <source>
        <dbReference type="EMBL" id="KAF7994112.1"/>
    </source>
</evidence>
<dbReference type="InterPro" id="IPR045864">
    <property type="entry name" value="aa-tRNA-synth_II/BPL/LPL"/>
</dbReference>
<dbReference type="PANTHER" id="PTHR42918:SF9">
    <property type="entry name" value="LYSINE--TRNA LIGASE"/>
    <property type="match status" value="1"/>
</dbReference>
<feature type="region of interest" description="Disordered" evidence="14">
    <location>
        <begin position="33"/>
        <end position="56"/>
    </location>
</feature>
<dbReference type="NCBIfam" id="NF001756">
    <property type="entry name" value="PRK00484.1"/>
    <property type="match status" value="1"/>
</dbReference>
<dbReference type="Pfam" id="PF00152">
    <property type="entry name" value="tRNA-synt_2"/>
    <property type="match status" value="1"/>
</dbReference>
<dbReference type="Gene3D" id="2.40.50.140">
    <property type="entry name" value="Nucleic acid-binding proteins"/>
    <property type="match status" value="1"/>
</dbReference>
<keyword evidence="17" id="KW-1185">Reference proteome</keyword>
<evidence type="ECO:0000256" key="7">
    <source>
        <dbReference type="ARBA" id="ARBA00022741"/>
    </source>
</evidence>
<dbReference type="GO" id="GO:0005829">
    <property type="term" value="C:cytosol"/>
    <property type="evidence" value="ECO:0007669"/>
    <property type="project" value="TreeGrafter"/>
</dbReference>
<name>A0A835CSA3_APHGI</name>
<dbReference type="FunFam" id="3.30.930.10:FF:000238">
    <property type="entry name" value="Lysine--tRNA ligase"/>
    <property type="match status" value="1"/>
</dbReference>
<dbReference type="Gene3D" id="3.30.930.10">
    <property type="entry name" value="Bira Bifunctional Protein, Domain 2"/>
    <property type="match status" value="1"/>
</dbReference>
<keyword evidence="9" id="KW-0648">Protein biosynthesis</keyword>
<proteinExistence type="inferred from homology"/>
<evidence type="ECO:0000256" key="1">
    <source>
        <dbReference type="ARBA" id="ARBA00004496"/>
    </source>
</evidence>
<evidence type="ECO:0000256" key="9">
    <source>
        <dbReference type="ARBA" id="ARBA00022917"/>
    </source>
</evidence>
<keyword evidence="7" id="KW-0547">Nucleotide-binding</keyword>
<dbReference type="CDD" id="cd04322">
    <property type="entry name" value="LysRS_N"/>
    <property type="match status" value="1"/>
</dbReference>